<evidence type="ECO:0008006" key="2">
    <source>
        <dbReference type="Google" id="ProtNLM"/>
    </source>
</evidence>
<accession>A0A6J5MYG5</accession>
<name>A0A6J5MYG5_9CAUD</name>
<dbReference type="EMBL" id="LR796561">
    <property type="protein sequence ID" value="CAB4151904.1"/>
    <property type="molecule type" value="Genomic_DNA"/>
</dbReference>
<gene>
    <name evidence="1" type="ORF">UFOVP588_37</name>
</gene>
<organism evidence="1">
    <name type="scientific">uncultured Caudovirales phage</name>
    <dbReference type="NCBI Taxonomy" id="2100421"/>
    <lineage>
        <taxon>Viruses</taxon>
        <taxon>Duplodnaviria</taxon>
        <taxon>Heunggongvirae</taxon>
        <taxon>Uroviricota</taxon>
        <taxon>Caudoviricetes</taxon>
        <taxon>Peduoviridae</taxon>
        <taxon>Maltschvirus</taxon>
        <taxon>Maltschvirus maltsch</taxon>
    </lineage>
</organism>
<dbReference type="Pfam" id="PF20901">
    <property type="entry name" value="Sf6_terminase"/>
    <property type="match status" value="1"/>
</dbReference>
<reference evidence="1" key="1">
    <citation type="submission" date="2020-04" db="EMBL/GenBank/DDBJ databases">
        <authorList>
            <person name="Chiriac C."/>
            <person name="Salcher M."/>
            <person name="Ghai R."/>
            <person name="Kavagutti S V."/>
        </authorList>
    </citation>
    <scope>NUCLEOTIDE SEQUENCE</scope>
</reference>
<evidence type="ECO:0000313" key="1">
    <source>
        <dbReference type="EMBL" id="CAB4151904.1"/>
    </source>
</evidence>
<proteinExistence type="predicted"/>
<protein>
    <recommendedName>
        <fullName evidence="2">Terminase small subunit</fullName>
    </recommendedName>
</protein>
<dbReference type="InterPro" id="IPR048683">
    <property type="entry name" value="Sf6_terminase"/>
</dbReference>
<sequence length="142" mass="16318">MAGRPKFRKDMELLEELPDDMIVSMLEVGKSQTMICYELGIGRRALEQWIEDTDPTIIARARAKAADKLAVETMTIADSMADSNPQRDVQRIRTRQWLAERWDQKTYGLQKAQQININVQDLRMAALRHVEVIEDLSTEKSA</sequence>
<dbReference type="Gene3D" id="1.10.10.60">
    <property type="entry name" value="Homeodomain-like"/>
    <property type="match status" value="1"/>
</dbReference>